<gene>
    <name evidence="5 9" type="primary">dksA</name>
    <name evidence="9" type="ORF">JET14_10945</name>
</gene>
<dbReference type="NCBIfam" id="TIGR02420">
    <property type="entry name" value="dksA"/>
    <property type="match status" value="1"/>
</dbReference>
<comment type="caution">
    <text evidence="5">Lacks conserved residue(s) required for the propagation of feature annotation.</text>
</comment>
<comment type="subcellular location">
    <subcellularLocation>
        <location evidence="5">Cytoplasm</location>
    </subcellularLocation>
</comment>
<dbReference type="InterPro" id="IPR000962">
    <property type="entry name" value="Znf_DskA_TraR"/>
</dbReference>
<dbReference type="PROSITE" id="PS01102">
    <property type="entry name" value="ZF_DKSA_1"/>
    <property type="match status" value="1"/>
</dbReference>
<keyword evidence="4 5" id="KW-0862">Zinc</keyword>
<evidence type="ECO:0000256" key="4">
    <source>
        <dbReference type="ARBA" id="ARBA00022833"/>
    </source>
</evidence>
<dbReference type="PROSITE" id="PS51128">
    <property type="entry name" value="ZF_DKSA_2"/>
    <property type="match status" value="1"/>
</dbReference>
<comment type="subunit">
    <text evidence="5">Interacts directly with the RNA polymerase.</text>
</comment>
<dbReference type="RefSeq" id="WP_200333502.1">
    <property type="nucleotide sequence ID" value="NZ_CP066786.1"/>
</dbReference>
<dbReference type="HAMAP" id="MF_00926">
    <property type="entry name" value="DksA"/>
    <property type="match status" value="1"/>
</dbReference>
<evidence type="ECO:0000313" key="9">
    <source>
        <dbReference type="EMBL" id="QQM28873.1"/>
    </source>
</evidence>
<feature type="domain" description="Zinc finger DksA/TraR C4-type" evidence="7">
    <location>
        <begin position="96"/>
        <end position="131"/>
    </location>
</feature>
<comment type="function">
    <text evidence="5">Transcription factor that acts by binding directly to the RNA polymerase (RNAP). Required for negative regulation of rRNA expression and positive regulation of several amino acid biosynthesis promoters.</text>
</comment>
<dbReference type="GO" id="GO:0008270">
    <property type="term" value="F:zinc ion binding"/>
    <property type="evidence" value="ECO:0007669"/>
    <property type="project" value="UniProtKB-UniRule"/>
</dbReference>
<keyword evidence="3 5" id="KW-0863">Zinc-finger</keyword>
<organism evidence="9 10">
    <name type="scientific">Martelella lutilitoris</name>
    <dbReference type="NCBI Taxonomy" id="2583532"/>
    <lineage>
        <taxon>Bacteria</taxon>
        <taxon>Pseudomonadati</taxon>
        <taxon>Pseudomonadota</taxon>
        <taxon>Alphaproteobacteria</taxon>
        <taxon>Hyphomicrobiales</taxon>
        <taxon>Aurantimonadaceae</taxon>
        <taxon>Martelella</taxon>
    </lineage>
</organism>
<dbReference type="Gene3D" id="1.20.120.910">
    <property type="entry name" value="DksA, coiled-coil domain"/>
    <property type="match status" value="1"/>
</dbReference>
<keyword evidence="1 5" id="KW-0963">Cytoplasm</keyword>
<feature type="domain" description="DnaK suppressor protein DksA N-terminal" evidence="8">
    <location>
        <begin position="23"/>
        <end position="93"/>
    </location>
</feature>
<dbReference type="AlphaFoldDB" id="A0A7T7HGW3"/>
<dbReference type="SUPFAM" id="SSF109635">
    <property type="entry name" value="DnaK suppressor protein DksA, alpha-hairpin domain"/>
    <property type="match status" value="1"/>
</dbReference>
<reference evidence="9 10" key="1">
    <citation type="submission" date="2020-12" db="EMBL/GenBank/DDBJ databases">
        <authorList>
            <person name="Zheng R.K."/>
            <person name="Sun C.M."/>
        </authorList>
    </citation>
    <scope>NUCLEOTIDE SEQUENCE [LARGE SCALE GENOMIC DNA]</scope>
    <source>
        <strain evidence="9 10">ZRK001</strain>
    </source>
</reference>
<dbReference type="Proteomes" id="UP000596083">
    <property type="component" value="Chromosome"/>
</dbReference>
<dbReference type="GO" id="GO:0005737">
    <property type="term" value="C:cytoplasm"/>
    <property type="evidence" value="ECO:0007669"/>
    <property type="project" value="UniProtKB-SubCell"/>
</dbReference>
<dbReference type="KEGG" id="mlut:JET14_10945"/>
<dbReference type="PANTHER" id="PTHR33823:SF2">
    <property type="entry name" value="RNA POLYMERASE-BINDING TRANSCRIPTION FACTOR DKSA"/>
    <property type="match status" value="1"/>
</dbReference>
<dbReference type="InterPro" id="IPR048489">
    <property type="entry name" value="DksA_N"/>
</dbReference>
<keyword evidence="2 5" id="KW-0479">Metal-binding</keyword>
<name>A0A7T7HGW3_9HYPH</name>
<evidence type="ECO:0000256" key="6">
    <source>
        <dbReference type="PROSITE-ProRule" id="PRU00510"/>
    </source>
</evidence>
<dbReference type="InterPro" id="IPR012784">
    <property type="entry name" value="DksA_RNA_pol-bd"/>
</dbReference>
<evidence type="ECO:0000313" key="10">
    <source>
        <dbReference type="Proteomes" id="UP000596083"/>
    </source>
</evidence>
<evidence type="ECO:0000256" key="1">
    <source>
        <dbReference type="ARBA" id="ARBA00022490"/>
    </source>
</evidence>
<evidence type="ECO:0000256" key="2">
    <source>
        <dbReference type="ARBA" id="ARBA00022723"/>
    </source>
</evidence>
<sequence>MNKNIDLSSYVLSDNEEFMNPNQRAYFRAKLIAWKNDILREARETLDNLAAESANHPDLADRASSETDRSIELRARDRQRKLISKIDAALRRIDDGTYGYCEETGEPIGLKRLDARPIATLSIEAQERHERREKVYRDE</sequence>
<evidence type="ECO:0000259" key="7">
    <source>
        <dbReference type="Pfam" id="PF01258"/>
    </source>
</evidence>
<feature type="zinc finger region" description="dksA C4-type" evidence="6">
    <location>
        <begin position="101"/>
        <end position="125"/>
    </location>
</feature>
<proteinExistence type="inferred from homology"/>
<dbReference type="GO" id="GO:0010468">
    <property type="term" value="P:regulation of gene expression"/>
    <property type="evidence" value="ECO:0007669"/>
    <property type="project" value="UniProtKB-UniRule"/>
</dbReference>
<dbReference type="PANTHER" id="PTHR33823">
    <property type="entry name" value="RNA POLYMERASE-BINDING TRANSCRIPTION FACTOR DKSA-RELATED"/>
    <property type="match status" value="1"/>
</dbReference>
<protein>
    <recommendedName>
        <fullName evidence="5">RNA polymerase-binding transcription factor DksA</fullName>
    </recommendedName>
</protein>
<evidence type="ECO:0000259" key="8">
    <source>
        <dbReference type="Pfam" id="PF21157"/>
    </source>
</evidence>
<comment type="similarity">
    <text evidence="5">Belongs to the DksA family.</text>
</comment>
<dbReference type="EMBL" id="CP066786">
    <property type="protein sequence ID" value="QQM28873.1"/>
    <property type="molecule type" value="Genomic_DNA"/>
</dbReference>
<dbReference type="Pfam" id="PF01258">
    <property type="entry name" value="zf-dskA_traR"/>
    <property type="match status" value="1"/>
</dbReference>
<dbReference type="SUPFAM" id="SSF57716">
    <property type="entry name" value="Glucocorticoid receptor-like (DNA-binding domain)"/>
    <property type="match status" value="1"/>
</dbReference>
<dbReference type="InterPro" id="IPR037187">
    <property type="entry name" value="DnaK_N"/>
</dbReference>
<dbReference type="Pfam" id="PF21157">
    <property type="entry name" value="DksA_N"/>
    <property type="match status" value="1"/>
</dbReference>
<dbReference type="InterPro" id="IPR020458">
    <property type="entry name" value="Znf_DskA_TraR_CS"/>
</dbReference>
<accession>A0A7T7HGW3</accession>
<evidence type="ECO:0000256" key="5">
    <source>
        <dbReference type="HAMAP-Rule" id="MF_00926"/>
    </source>
</evidence>
<evidence type="ECO:0000256" key="3">
    <source>
        <dbReference type="ARBA" id="ARBA00022771"/>
    </source>
</evidence>